<dbReference type="Gene3D" id="3.90.25.10">
    <property type="entry name" value="UDP-galactose 4-epimerase, domain 1"/>
    <property type="match status" value="1"/>
</dbReference>
<name>A0A257LSX9_UNCW3</name>
<dbReference type="InterPro" id="IPR005913">
    <property type="entry name" value="dTDP_dehydrorham_reduct"/>
</dbReference>
<feature type="domain" description="RmlD-like substrate binding" evidence="3">
    <location>
        <begin position="1"/>
        <end position="271"/>
    </location>
</feature>
<dbReference type="PANTHER" id="PTHR10491">
    <property type="entry name" value="DTDP-4-DEHYDRORHAMNOSE REDUCTASE"/>
    <property type="match status" value="1"/>
</dbReference>
<gene>
    <name evidence="4" type="primary">rfbD</name>
    <name evidence="4" type="ORF">CGW93_03905</name>
</gene>
<keyword evidence="2" id="KW-0521">NADP</keyword>
<sequence length="285" mass="32098">MKVAIIGATGRLGKELVNVFGTNSIPVTHEMLDITNPRSVESVLMKLNPTIVINAAVYHPTDLCELHPDRAFLVNTVALKYLADVCNRLDATLVFISTDYVFDGEKGTPYLEDDRPNPINIYGLSKFMGERIICQYAGRYYIIRTSAIFGGEGKHKTLVDKVVAQLRDKGYIRMARDVVISPTYVNDVANMIKDIVSNMEPGLFHCANSGYVSCYEFTKHLMEVLDIKGEVVPVELTELNLIARRPKFSALGSNKIRMPDWRDAIHRWVNSTYSEEPCREISHPL</sequence>
<evidence type="ECO:0000313" key="4">
    <source>
        <dbReference type="EMBL" id="OYV02763.1"/>
    </source>
</evidence>
<dbReference type="InterPro" id="IPR029903">
    <property type="entry name" value="RmlD-like-bd"/>
</dbReference>
<evidence type="ECO:0000259" key="3">
    <source>
        <dbReference type="Pfam" id="PF04321"/>
    </source>
</evidence>
<dbReference type="EMBL" id="NMUJ01000054">
    <property type="protein sequence ID" value="OYV02763.1"/>
    <property type="molecule type" value="Genomic_DNA"/>
</dbReference>
<accession>A0A257LSX9</accession>
<dbReference type="AlphaFoldDB" id="A0A257LSX9"/>
<evidence type="ECO:0000256" key="2">
    <source>
        <dbReference type="RuleBase" id="RU364082"/>
    </source>
</evidence>
<dbReference type="InterPro" id="IPR036291">
    <property type="entry name" value="NAD(P)-bd_dom_sf"/>
</dbReference>
<evidence type="ECO:0000256" key="1">
    <source>
        <dbReference type="ARBA" id="ARBA00010944"/>
    </source>
</evidence>
<dbReference type="GO" id="GO:0019305">
    <property type="term" value="P:dTDP-rhamnose biosynthetic process"/>
    <property type="evidence" value="ECO:0007669"/>
    <property type="project" value="UniProtKB-UniPathway"/>
</dbReference>
<dbReference type="GO" id="GO:0005829">
    <property type="term" value="C:cytosol"/>
    <property type="evidence" value="ECO:0007669"/>
    <property type="project" value="TreeGrafter"/>
</dbReference>
<dbReference type="Gene3D" id="3.40.50.720">
    <property type="entry name" value="NAD(P)-binding Rossmann-like Domain"/>
    <property type="match status" value="1"/>
</dbReference>
<comment type="function">
    <text evidence="2">Catalyzes the reduction of dTDP-6-deoxy-L-lyxo-4-hexulose to yield dTDP-L-rhamnose.</text>
</comment>
<dbReference type="Proteomes" id="UP000216312">
    <property type="component" value="Unassembled WGS sequence"/>
</dbReference>
<dbReference type="PANTHER" id="PTHR10491:SF4">
    <property type="entry name" value="METHIONINE ADENOSYLTRANSFERASE 2 SUBUNIT BETA"/>
    <property type="match status" value="1"/>
</dbReference>
<dbReference type="GO" id="GO:0008831">
    <property type="term" value="F:dTDP-4-dehydrorhamnose reductase activity"/>
    <property type="evidence" value="ECO:0007669"/>
    <property type="project" value="UniProtKB-EC"/>
</dbReference>
<dbReference type="CDD" id="cd05254">
    <property type="entry name" value="dTDP_HR_like_SDR_e"/>
    <property type="match status" value="1"/>
</dbReference>
<comment type="similarity">
    <text evidence="1 2">Belongs to the dTDP-4-dehydrorhamnose reductase family.</text>
</comment>
<dbReference type="EC" id="1.1.1.133" evidence="2"/>
<proteinExistence type="inferred from homology"/>
<dbReference type="NCBIfam" id="TIGR01214">
    <property type="entry name" value="rmlD"/>
    <property type="match status" value="1"/>
</dbReference>
<organism evidence="4 5">
    <name type="scientific">candidate division WOR-3 bacterium 4484_18</name>
    <dbReference type="NCBI Taxonomy" id="2020626"/>
    <lineage>
        <taxon>Bacteria</taxon>
        <taxon>Bacteria division WOR-3</taxon>
    </lineage>
</organism>
<protein>
    <recommendedName>
        <fullName evidence="2">dTDP-4-dehydrorhamnose reductase</fullName>
        <ecNumber evidence="2">1.1.1.133</ecNumber>
    </recommendedName>
</protein>
<reference evidence="5" key="1">
    <citation type="submission" date="2017-07" db="EMBL/GenBank/DDBJ databases">
        <title>Novel pathways for hydrocarbon cycling and metabolic interdependencies in hydrothermal sediment communities.</title>
        <authorList>
            <person name="Dombrowski N."/>
            <person name="Seitz K."/>
            <person name="Teske A."/>
            <person name="Baker B."/>
        </authorList>
    </citation>
    <scope>NUCLEOTIDE SEQUENCE [LARGE SCALE GENOMIC DNA]</scope>
</reference>
<keyword evidence="2" id="KW-0560">Oxidoreductase</keyword>
<dbReference type="Pfam" id="PF04321">
    <property type="entry name" value="RmlD_sub_bind"/>
    <property type="match status" value="1"/>
</dbReference>
<comment type="pathway">
    <text evidence="2">Carbohydrate biosynthesis; dTDP-L-rhamnose biosynthesis.</text>
</comment>
<dbReference type="UniPathway" id="UPA00124"/>
<dbReference type="SUPFAM" id="SSF51735">
    <property type="entry name" value="NAD(P)-binding Rossmann-fold domains"/>
    <property type="match status" value="1"/>
</dbReference>
<evidence type="ECO:0000313" key="5">
    <source>
        <dbReference type="Proteomes" id="UP000216312"/>
    </source>
</evidence>
<comment type="caution">
    <text evidence="4">The sequence shown here is derived from an EMBL/GenBank/DDBJ whole genome shotgun (WGS) entry which is preliminary data.</text>
</comment>